<accession>A0AAN7USC1</accession>
<dbReference type="EMBL" id="JAWHQM010000044">
    <property type="protein sequence ID" value="KAK5634723.1"/>
    <property type="molecule type" value="Genomic_DNA"/>
</dbReference>
<feature type="region of interest" description="Disordered" evidence="1">
    <location>
        <begin position="161"/>
        <end position="181"/>
    </location>
</feature>
<reference evidence="2 3" key="1">
    <citation type="submission" date="2023-10" db="EMBL/GenBank/DDBJ databases">
        <title>Draft genome sequence of Xylaria bambusicola isolate GMP-LS, the root and basal stem rot pathogen of sugarcane in Indonesia.</title>
        <authorList>
            <person name="Selvaraj P."/>
            <person name="Muralishankar V."/>
            <person name="Muruganantham S."/>
            <person name="Sp S."/>
            <person name="Haryani S."/>
            <person name="Lau K.J.X."/>
            <person name="Naqvi N.I."/>
        </authorList>
    </citation>
    <scope>NUCLEOTIDE SEQUENCE [LARGE SCALE GENOMIC DNA]</scope>
    <source>
        <strain evidence="2">GMP-LS</strain>
    </source>
</reference>
<protein>
    <submittedName>
        <fullName evidence="2">Uncharacterized protein</fullName>
    </submittedName>
</protein>
<organism evidence="2 3">
    <name type="scientific">Xylaria bambusicola</name>
    <dbReference type="NCBI Taxonomy" id="326684"/>
    <lineage>
        <taxon>Eukaryota</taxon>
        <taxon>Fungi</taxon>
        <taxon>Dikarya</taxon>
        <taxon>Ascomycota</taxon>
        <taxon>Pezizomycotina</taxon>
        <taxon>Sordariomycetes</taxon>
        <taxon>Xylariomycetidae</taxon>
        <taxon>Xylariales</taxon>
        <taxon>Xylariaceae</taxon>
        <taxon>Xylaria</taxon>
    </lineage>
</organism>
<keyword evidence="3" id="KW-1185">Reference proteome</keyword>
<name>A0AAN7USC1_9PEZI</name>
<comment type="caution">
    <text evidence="2">The sequence shown here is derived from an EMBL/GenBank/DDBJ whole genome shotgun (WGS) entry which is preliminary data.</text>
</comment>
<evidence type="ECO:0000256" key="1">
    <source>
        <dbReference type="SAM" id="MobiDB-lite"/>
    </source>
</evidence>
<sequence length="314" mass="34877">MSLRSQSFYYNTIKDESTHARASERSPSLQDLLRSDWKSAASQWGRKQLLAHRVVCSKPTPELPLLSGFFPDLASVHDCVAKLIEGPQSLSAIKNNSEPQIVQRYQPDSLAYVWAALVPFLRGIAEPDRLAIDMPSTPPRKRERKAPDRYECGVPSAQINIGSSPDYKQRPATAESHSPFSSVGYMERPEAPLLEDSVVRLASCFVRCVLNYAQPADDPRPFLEFRDERIHYSHEIIGACAVHAVDDGGIQVFIKESDDPLQVVLLEGKRTFQKVVDGEAVITDELLGQMVGEALVLSLQPYRQTATQGISSAE</sequence>
<dbReference type="AlphaFoldDB" id="A0AAN7USC1"/>
<evidence type="ECO:0000313" key="2">
    <source>
        <dbReference type="EMBL" id="KAK5634723.1"/>
    </source>
</evidence>
<evidence type="ECO:0000313" key="3">
    <source>
        <dbReference type="Proteomes" id="UP001305414"/>
    </source>
</evidence>
<proteinExistence type="predicted"/>
<gene>
    <name evidence="2" type="ORF">RRF57_010436</name>
</gene>
<dbReference type="Proteomes" id="UP001305414">
    <property type="component" value="Unassembled WGS sequence"/>
</dbReference>